<dbReference type="GO" id="GO:0003677">
    <property type="term" value="F:DNA binding"/>
    <property type="evidence" value="ECO:0007669"/>
    <property type="project" value="UniProtKB-KW"/>
</dbReference>
<organism evidence="6 7">
    <name type="scientific">Pararhodobacter aggregans</name>
    <dbReference type="NCBI Taxonomy" id="404875"/>
    <lineage>
        <taxon>Bacteria</taxon>
        <taxon>Pseudomonadati</taxon>
        <taxon>Pseudomonadota</taxon>
        <taxon>Alphaproteobacteria</taxon>
        <taxon>Rhodobacterales</taxon>
        <taxon>Paracoccaceae</taxon>
        <taxon>Pararhodobacter</taxon>
    </lineage>
</organism>
<keyword evidence="2" id="KW-0238">DNA-binding</keyword>
<dbReference type="Proteomes" id="UP000244810">
    <property type="component" value="Unassembled WGS sequence"/>
</dbReference>
<dbReference type="Gene3D" id="1.10.10.10">
    <property type="entry name" value="Winged helix-like DNA-binding domain superfamily/Winged helix DNA-binding domain"/>
    <property type="match status" value="1"/>
</dbReference>
<evidence type="ECO:0000313" key="7">
    <source>
        <dbReference type="Proteomes" id="UP000244810"/>
    </source>
</evidence>
<evidence type="ECO:0000256" key="2">
    <source>
        <dbReference type="ARBA" id="ARBA00023125"/>
    </source>
</evidence>
<comment type="caution">
    <text evidence="6">The sequence shown here is derived from an EMBL/GenBank/DDBJ whole genome shotgun (WGS) entry which is preliminary data.</text>
</comment>
<dbReference type="SUPFAM" id="SSF75516">
    <property type="entry name" value="Pheromone-binding domain of LuxR-like quorum-sensing transcription factors"/>
    <property type="match status" value="1"/>
</dbReference>
<dbReference type="PANTHER" id="PTHR44688">
    <property type="entry name" value="DNA-BINDING TRANSCRIPTIONAL ACTIVATOR DEVR_DOSR"/>
    <property type="match status" value="1"/>
</dbReference>
<protein>
    <submittedName>
        <fullName evidence="6">LuxR family transcriptional regulator</fullName>
    </submittedName>
</protein>
<feature type="domain" description="HTH luxR-type" evidence="5">
    <location>
        <begin position="216"/>
        <end position="281"/>
    </location>
</feature>
<feature type="region of interest" description="Disordered" evidence="4">
    <location>
        <begin position="1"/>
        <end position="37"/>
    </location>
</feature>
<dbReference type="InterPro" id="IPR036693">
    <property type="entry name" value="TF_LuxR_autoind-bd_dom_sf"/>
</dbReference>
<dbReference type="PRINTS" id="PR00038">
    <property type="entry name" value="HTHLUXR"/>
</dbReference>
<evidence type="ECO:0000256" key="1">
    <source>
        <dbReference type="ARBA" id="ARBA00023015"/>
    </source>
</evidence>
<dbReference type="EMBL" id="QDDR01000008">
    <property type="protein sequence ID" value="PVE46677.1"/>
    <property type="molecule type" value="Genomic_DNA"/>
</dbReference>
<dbReference type="GO" id="GO:0006355">
    <property type="term" value="P:regulation of DNA-templated transcription"/>
    <property type="evidence" value="ECO:0007669"/>
    <property type="project" value="InterPro"/>
</dbReference>
<dbReference type="SUPFAM" id="SSF46894">
    <property type="entry name" value="C-terminal effector domain of the bipartite response regulators"/>
    <property type="match status" value="1"/>
</dbReference>
<dbReference type="AlphaFoldDB" id="A0A2T7UPT0"/>
<keyword evidence="7" id="KW-1185">Reference proteome</keyword>
<keyword evidence="3" id="KW-0804">Transcription</keyword>
<dbReference type="Gene3D" id="3.30.450.80">
    <property type="entry name" value="Transcription factor LuxR-like, autoinducer-binding domain"/>
    <property type="match status" value="1"/>
</dbReference>
<proteinExistence type="predicted"/>
<evidence type="ECO:0000313" key="6">
    <source>
        <dbReference type="EMBL" id="PVE46677.1"/>
    </source>
</evidence>
<reference evidence="6 7" key="1">
    <citation type="journal article" date="2011" name="Syst. Appl. Microbiol.">
        <title>Defluviimonas denitrificans gen. nov., sp. nov., and Pararhodobacter aggregans gen. nov., sp. nov., non-phototrophic Rhodobacteraceae from the biofilter of a marine aquaculture.</title>
        <authorList>
            <person name="Foesel B.U."/>
            <person name="Drake H.L."/>
            <person name="Schramm A."/>
        </authorList>
    </citation>
    <scope>NUCLEOTIDE SEQUENCE [LARGE SCALE GENOMIC DNA]</scope>
    <source>
        <strain evidence="6 7">D1-19</strain>
    </source>
</reference>
<name>A0A2T7UPT0_9RHOB</name>
<dbReference type="PANTHER" id="PTHR44688:SF16">
    <property type="entry name" value="DNA-BINDING TRANSCRIPTIONAL ACTIVATOR DEVR_DOSR"/>
    <property type="match status" value="1"/>
</dbReference>
<dbReference type="OrthoDB" id="3679796at2"/>
<accession>A0A2T7UPT0</accession>
<dbReference type="InterPro" id="IPR000792">
    <property type="entry name" value="Tscrpt_reg_LuxR_C"/>
</dbReference>
<evidence type="ECO:0000256" key="3">
    <source>
        <dbReference type="ARBA" id="ARBA00023163"/>
    </source>
</evidence>
<gene>
    <name evidence="6" type="ORF">DDE23_16160</name>
</gene>
<dbReference type="Pfam" id="PF03472">
    <property type="entry name" value="Autoind_bind"/>
    <property type="match status" value="1"/>
</dbReference>
<dbReference type="InterPro" id="IPR016032">
    <property type="entry name" value="Sig_transdc_resp-reg_C-effctor"/>
</dbReference>
<sequence length="302" mass="33107">MISNGISRAPNMEHQSFRHVPSDKAVPSRPGSSQSFPPGTARLLARILSCGDAELIWRDICDFFSGFGFEHVLYGYSPDSRGAILGAPEDYLVHSTLPQPVVHEMVTEGYFRMSVTFNWALRNVGVASWALTAREAGLDEDIPVSAAGADFFIRHGLLTGCTIGFMPERTRGRAAMALIAPPDVPQHHVDAILAEMQDLIFAVAAVAHRCLSALPYHAPGRRLTRRQREVLEWVAEGKTSADIAVIMGITTPTVEKHLRLARETLGVETTPHALVKATFLNQMFVTSPLDTGVRRTLVPWGM</sequence>
<evidence type="ECO:0000259" key="5">
    <source>
        <dbReference type="PROSITE" id="PS50043"/>
    </source>
</evidence>
<dbReference type="InterPro" id="IPR036388">
    <property type="entry name" value="WH-like_DNA-bd_sf"/>
</dbReference>
<dbReference type="SMART" id="SM00421">
    <property type="entry name" value="HTH_LUXR"/>
    <property type="match status" value="1"/>
</dbReference>
<dbReference type="CDD" id="cd06170">
    <property type="entry name" value="LuxR_C_like"/>
    <property type="match status" value="1"/>
</dbReference>
<dbReference type="PROSITE" id="PS50043">
    <property type="entry name" value="HTH_LUXR_2"/>
    <property type="match status" value="1"/>
</dbReference>
<dbReference type="Pfam" id="PF00196">
    <property type="entry name" value="GerE"/>
    <property type="match status" value="1"/>
</dbReference>
<keyword evidence="1" id="KW-0805">Transcription regulation</keyword>
<evidence type="ECO:0000256" key="4">
    <source>
        <dbReference type="SAM" id="MobiDB-lite"/>
    </source>
</evidence>
<dbReference type="InterPro" id="IPR005143">
    <property type="entry name" value="TF_LuxR_autoind-bd_dom"/>
</dbReference>